<reference evidence="1" key="3">
    <citation type="submission" date="2015-04" db="UniProtKB">
        <authorList>
            <consortium name="EnsemblPlants"/>
        </authorList>
    </citation>
    <scope>IDENTIFICATION</scope>
</reference>
<dbReference type="eggNOG" id="ENOG502R5VS">
    <property type="taxonomic scope" value="Eukaryota"/>
</dbReference>
<protein>
    <submittedName>
        <fullName evidence="1">Uncharacterized protein</fullName>
    </submittedName>
</protein>
<dbReference type="AlphaFoldDB" id="A0A0D9UWZ4"/>
<reference evidence="2" key="2">
    <citation type="submission" date="2013-12" db="EMBL/GenBank/DDBJ databases">
        <authorList>
            <person name="Yu Y."/>
            <person name="Lee S."/>
            <person name="de Baynast K."/>
            <person name="Wissotski M."/>
            <person name="Liu L."/>
            <person name="Talag J."/>
            <person name="Goicoechea J."/>
            <person name="Angelova A."/>
            <person name="Jetty R."/>
            <person name="Kudrna D."/>
            <person name="Golser W."/>
            <person name="Rivera L."/>
            <person name="Zhang J."/>
            <person name="Wing R."/>
        </authorList>
    </citation>
    <scope>NUCLEOTIDE SEQUENCE</scope>
</reference>
<dbReference type="EnsemblPlants" id="LPERR01G03430.1">
    <property type="protein sequence ID" value="LPERR01G03430.1"/>
    <property type="gene ID" value="LPERR01G03430"/>
</dbReference>
<name>A0A0D9UWZ4_9ORYZ</name>
<dbReference type="Gramene" id="LPERR01G03430.1">
    <property type="protein sequence ID" value="LPERR01G03430.1"/>
    <property type="gene ID" value="LPERR01G03430"/>
</dbReference>
<proteinExistence type="predicted"/>
<dbReference type="Proteomes" id="UP000032180">
    <property type="component" value="Chromosome 1"/>
</dbReference>
<evidence type="ECO:0000313" key="1">
    <source>
        <dbReference type="EnsemblPlants" id="LPERR01G03430.1"/>
    </source>
</evidence>
<keyword evidence="2" id="KW-1185">Reference proteome</keyword>
<evidence type="ECO:0000313" key="2">
    <source>
        <dbReference type="Proteomes" id="UP000032180"/>
    </source>
</evidence>
<sequence>MEDSWCEQMALMVPGILLLVGTSEGVLIIIDRACSLLAAADIFTDSPSRSTDGSDDNLEFDVLADNTFGGRCTPGVLFNATGGGGGGVWCGFSFGVPMDITGVGDAGEGSSFGLGVPVDTSGGVEHIDDDGAAATNVTPDHSGDKSGIDYWANTLASAFAANGPLTAAHSEITRLVTLHGVAVHLLSHCLAFHGFPHGDEAAWQRWGEHHDAVVPRAHDALLRLSSASSAAAAAEDFLRLRSASSPRQNDWPPEAKRLVRDARRDAGEARDAVMLMRDAVVREFFETWMILKRSQPLQGSR</sequence>
<accession>A0A0D9UWZ4</accession>
<dbReference type="HOGENOM" id="CLU_083743_0_0_1"/>
<organism evidence="1 2">
    <name type="scientific">Leersia perrieri</name>
    <dbReference type="NCBI Taxonomy" id="77586"/>
    <lineage>
        <taxon>Eukaryota</taxon>
        <taxon>Viridiplantae</taxon>
        <taxon>Streptophyta</taxon>
        <taxon>Embryophyta</taxon>
        <taxon>Tracheophyta</taxon>
        <taxon>Spermatophyta</taxon>
        <taxon>Magnoliopsida</taxon>
        <taxon>Liliopsida</taxon>
        <taxon>Poales</taxon>
        <taxon>Poaceae</taxon>
        <taxon>BOP clade</taxon>
        <taxon>Oryzoideae</taxon>
        <taxon>Oryzeae</taxon>
        <taxon>Oryzinae</taxon>
        <taxon>Leersia</taxon>
    </lineage>
</organism>
<reference evidence="1 2" key="1">
    <citation type="submission" date="2012-08" db="EMBL/GenBank/DDBJ databases">
        <title>Oryza genome evolution.</title>
        <authorList>
            <person name="Wing R.A."/>
        </authorList>
    </citation>
    <scope>NUCLEOTIDE SEQUENCE</scope>
</reference>